<dbReference type="PROSITE" id="PS51257">
    <property type="entry name" value="PROKAR_LIPOPROTEIN"/>
    <property type="match status" value="1"/>
</dbReference>
<dbReference type="KEGG" id="abac:LuPra_06065"/>
<feature type="chain" id="PRO_5007512113" evidence="1">
    <location>
        <begin position="24"/>
        <end position="247"/>
    </location>
</feature>
<evidence type="ECO:0000313" key="4">
    <source>
        <dbReference type="Proteomes" id="UP000076079"/>
    </source>
</evidence>
<dbReference type="Gene3D" id="2.60.40.1080">
    <property type="match status" value="1"/>
</dbReference>
<evidence type="ECO:0000313" key="3">
    <source>
        <dbReference type="EMBL" id="AMY12783.1"/>
    </source>
</evidence>
<evidence type="ECO:0000259" key="2">
    <source>
        <dbReference type="SMART" id="SM00635"/>
    </source>
</evidence>
<keyword evidence="1" id="KW-0732">Signal</keyword>
<proteinExistence type="predicted"/>
<reference evidence="3 4" key="1">
    <citation type="journal article" date="2016" name="Genome Announc.">
        <title>First Complete Genome Sequence of a Subdivision 6 Acidobacterium Strain.</title>
        <authorList>
            <person name="Huang S."/>
            <person name="Vieira S."/>
            <person name="Bunk B."/>
            <person name="Riedel T."/>
            <person name="Sproer C."/>
            <person name="Overmann J."/>
        </authorList>
    </citation>
    <scope>NUCLEOTIDE SEQUENCE [LARGE SCALE GENOMIC DNA]</scope>
    <source>
        <strain evidence="4">DSM 100886 HEG_-6_39</strain>
    </source>
</reference>
<dbReference type="STRING" id="1855912.LuPra_06065"/>
<dbReference type="EMBL" id="CP015136">
    <property type="protein sequence ID" value="AMY12783.1"/>
    <property type="molecule type" value="Genomic_DNA"/>
</dbReference>
<accession>A0A143PX82</accession>
<dbReference type="SMART" id="SM00635">
    <property type="entry name" value="BID_2"/>
    <property type="match status" value="1"/>
</dbReference>
<dbReference type="InterPro" id="IPR008964">
    <property type="entry name" value="Invasin/intimin_cell_adhesion"/>
</dbReference>
<protein>
    <submittedName>
        <fullName evidence="3">Bacterial Ig-like domain (Group 2)</fullName>
    </submittedName>
</protein>
<reference evidence="4" key="2">
    <citation type="submission" date="2016-04" db="EMBL/GenBank/DDBJ databases">
        <title>First Complete Genome Sequence of a Subdivision 6 Acidobacterium.</title>
        <authorList>
            <person name="Huang S."/>
            <person name="Vieira S."/>
            <person name="Bunk B."/>
            <person name="Riedel T."/>
            <person name="Sproeer C."/>
            <person name="Overmann J."/>
        </authorList>
    </citation>
    <scope>NUCLEOTIDE SEQUENCE [LARGE SCALE GENOMIC DNA]</scope>
    <source>
        <strain evidence="4">DSM 100886 HEG_-6_39</strain>
    </source>
</reference>
<organism evidence="3 4">
    <name type="scientific">Luteitalea pratensis</name>
    <dbReference type="NCBI Taxonomy" id="1855912"/>
    <lineage>
        <taxon>Bacteria</taxon>
        <taxon>Pseudomonadati</taxon>
        <taxon>Acidobacteriota</taxon>
        <taxon>Vicinamibacteria</taxon>
        <taxon>Vicinamibacterales</taxon>
        <taxon>Vicinamibacteraceae</taxon>
        <taxon>Luteitalea</taxon>
    </lineage>
</organism>
<gene>
    <name evidence="3" type="ORF">LuPra_06065</name>
</gene>
<sequence precursor="true">MTSRLVATVLAGLALLVAGCDNSSSTPTSPSGGSLQITTTRPILRAGETTTLVVTGSGGTPVTTATWTSTDSSVLTVSPTGVSTAARAGRVTVTATSGTSSGSLALRVVPDYQGTWSGGLARLQLTCSASSTSPLCVPGAVTSGTLILRISQDGDQLTAVLTDSAEPILQVPLTGQVQTNDQLALAGSGPIGAQNVRVEVTTMRATIDAALGTMTGSYQWLVARAPSSGGALQTDYQTQVQFRDIRR</sequence>
<dbReference type="Proteomes" id="UP000076079">
    <property type="component" value="Chromosome"/>
</dbReference>
<keyword evidence="4" id="KW-1185">Reference proteome</keyword>
<dbReference type="Pfam" id="PF02368">
    <property type="entry name" value="Big_2"/>
    <property type="match status" value="1"/>
</dbReference>
<name>A0A143PX82_LUTPR</name>
<feature type="signal peptide" evidence="1">
    <location>
        <begin position="1"/>
        <end position="23"/>
    </location>
</feature>
<dbReference type="AlphaFoldDB" id="A0A143PX82"/>
<dbReference type="InterPro" id="IPR003343">
    <property type="entry name" value="Big_2"/>
</dbReference>
<dbReference type="SUPFAM" id="SSF49373">
    <property type="entry name" value="Invasin/intimin cell-adhesion fragments"/>
    <property type="match status" value="1"/>
</dbReference>
<feature type="domain" description="BIG2" evidence="2">
    <location>
        <begin position="31"/>
        <end position="107"/>
    </location>
</feature>
<dbReference type="RefSeq" id="WP_157899866.1">
    <property type="nucleotide sequence ID" value="NZ_CP015136.1"/>
</dbReference>
<evidence type="ECO:0000256" key="1">
    <source>
        <dbReference type="SAM" id="SignalP"/>
    </source>
</evidence>